<feature type="domain" description="DUF7730" evidence="1">
    <location>
        <begin position="8"/>
        <end position="119"/>
    </location>
</feature>
<reference evidence="2" key="1">
    <citation type="journal article" date="2020" name="Stud. Mycol.">
        <title>101 Dothideomycetes genomes: a test case for predicting lifestyles and emergence of pathogens.</title>
        <authorList>
            <person name="Haridas S."/>
            <person name="Albert R."/>
            <person name="Binder M."/>
            <person name="Bloem J."/>
            <person name="Labutti K."/>
            <person name="Salamov A."/>
            <person name="Andreopoulos B."/>
            <person name="Baker S."/>
            <person name="Barry K."/>
            <person name="Bills G."/>
            <person name="Bluhm B."/>
            <person name="Cannon C."/>
            <person name="Castanera R."/>
            <person name="Culley D."/>
            <person name="Daum C."/>
            <person name="Ezra D."/>
            <person name="Gonzalez J."/>
            <person name="Henrissat B."/>
            <person name="Kuo A."/>
            <person name="Liang C."/>
            <person name="Lipzen A."/>
            <person name="Lutzoni F."/>
            <person name="Magnuson J."/>
            <person name="Mondo S."/>
            <person name="Nolan M."/>
            <person name="Ohm R."/>
            <person name="Pangilinan J."/>
            <person name="Park H.-J."/>
            <person name="Ramirez L."/>
            <person name="Alfaro M."/>
            <person name="Sun H."/>
            <person name="Tritt A."/>
            <person name="Yoshinaga Y."/>
            <person name="Zwiers L.-H."/>
            <person name="Turgeon B."/>
            <person name="Goodwin S."/>
            <person name="Spatafora J."/>
            <person name="Crous P."/>
            <person name="Grigoriev I."/>
        </authorList>
    </citation>
    <scope>NUCLEOTIDE SEQUENCE</scope>
    <source>
        <strain evidence="2">ATCC 36951</strain>
    </source>
</reference>
<dbReference type="InterPro" id="IPR038883">
    <property type="entry name" value="AN11006-like"/>
</dbReference>
<gene>
    <name evidence="2" type="ORF">M409DRAFT_23392</name>
</gene>
<dbReference type="AlphaFoldDB" id="A0A6A6CGL4"/>
<sequence>MSEPPPCRFLGLSAELRNEVYELVLKHPGPLELSKGIDLTTGRFGQLVRNERVYVVGGFQGDEDSRQNLALLRTTRQIHAEATPILYSKNEFVAVDKDPLCYFLRQIGPSVQLLRHVTIGHCTKTSLRSMLVSLKGATHLDRLEFAYSTRIMVGDAARMVKELGPWARAFHRMRKASTIQGERNVLDVLEFSANDWLSDADKARDAAAVVAFSAQVKAELQKTLKD</sequence>
<name>A0A6A6CGL4_ZASCE</name>
<accession>A0A6A6CGL4</accession>
<dbReference type="EMBL" id="ML993597">
    <property type="protein sequence ID" value="KAF2166201.1"/>
    <property type="molecule type" value="Genomic_DNA"/>
</dbReference>
<dbReference type="GeneID" id="54560046"/>
<evidence type="ECO:0000259" key="1">
    <source>
        <dbReference type="Pfam" id="PF24864"/>
    </source>
</evidence>
<keyword evidence="3" id="KW-1185">Reference proteome</keyword>
<protein>
    <recommendedName>
        <fullName evidence="1">DUF7730 domain-containing protein</fullName>
    </recommendedName>
</protein>
<dbReference type="Proteomes" id="UP000799537">
    <property type="component" value="Unassembled WGS sequence"/>
</dbReference>
<evidence type="ECO:0000313" key="3">
    <source>
        <dbReference type="Proteomes" id="UP000799537"/>
    </source>
</evidence>
<organism evidence="2 3">
    <name type="scientific">Zasmidium cellare ATCC 36951</name>
    <dbReference type="NCBI Taxonomy" id="1080233"/>
    <lineage>
        <taxon>Eukaryota</taxon>
        <taxon>Fungi</taxon>
        <taxon>Dikarya</taxon>
        <taxon>Ascomycota</taxon>
        <taxon>Pezizomycotina</taxon>
        <taxon>Dothideomycetes</taxon>
        <taxon>Dothideomycetidae</taxon>
        <taxon>Mycosphaerellales</taxon>
        <taxon>Mycosphaerellaceae</taxon>
        <taxon>Zasmidium</taxon>
    </lineage>
</organism>
<dbReference type="Pfam" id="PF24864">
    <property type="entry name" value="DUF7730"/>
    <property type="match status" value="1"/>
</dbReference>
<dbReference type="OrthoDB" id="3650371at2759"/>
<dbReference type="PANTHER" id="PTHR42085">
    <property type="entry name" value="F-BOX DOMAIN-CONTAINING PROTEIN"/>
    <property type="match status" value="1"/>
</dbReference>
<proteinExistence type="predicted"/>
<dbReference type="RefSeq" id="XP_033667090.1">
    <property type="nucleotide sequence ID" value="XM_033806774.1"/>
</dbReference>
<dbReference type="InterPro" id="IPR056632">
    <property type="entry name" value="DUF7730"/>
</dbReference>
<dbReference type="PANTHER" id="PTHR42085:SF2">
    <property type="entry name" value="F-BOX DOMAIN-CONTAINING PROTEIN"/>
    <property type="match status" value="1"/>
</dbReference>
<evidence type="ECO:0000313" key="2">
    <source>
        <dbReference type="EMBL" id="KAF2166201.1"/>
    </source>
</evidence>